<evidence type="ECO:0000256" key="6">
    <source>
        <dbReference type="PROSITE-ProRule" id="PRU00050"/>
    </source>
</evidence>
<dbReference type="HAMAP" id="MF_00099">
    <property type="entry name" value="CheB_chemtxs"/>
    <property type="match status" value="1"/>
</dbReference>
<dbReference type="GO" id="GO:0006935">
    <property type="term" value="P:chemotaxis"/>
    <property type="evidence" value="ECO:0007669"/>
    <property type="project" value="UniProtKB-UniRule"/>
</dbReference>
<keyword evidence="10" id="KW-0489">Methyltransferase</keyword>
<comment type="domain">
    <text evidence="5">Contains a C-terminal catalytic domain, and an N-terminal region which modulates catalytic activity.</text>
</comment>
<evidence type="ECO:0000256" key="5">
    <source>
        <dbReference type="HAMAP-Rule" id="MF_00099"/>
    </source>
</evidence>
<dbReference type="Pfam" id="PF00072">
    <property type="entry name" value="Response_reg"/>
    <property type="match status" value="1"/>
</dbReference>
<keyword evidence="2 5" id="KW-0145">Chemotaxis</keyword>
<comment type="catalytic activity">
    <reaction evidence="4 5">
        <text>[protein]-L-glutamate 5-O-methyl ester + H2O = L-glutamyl-[protein] + methanol + H(+)</text>
        <dbReference type="Rhea" id="RHEA:23236"/>
        <dbReference type="Rhea" id="RHEA-COMP:10208"/>
        <dbReference type="Rhea" id="RHEA-COMP:10311"/>
        <dbReference type="ChEBI" id="CHEBI:15377"/>
        <dbReference type="ChEBI" id="CHEBI:15378"/>
        <dbReference type="ChEBI" id="CHEBI:17790"/>
        <dbReference type="ChEBI" id="CHEBI:29973"/>
        <dbReference type="ChEBI" id="CHEBI:82795"/>
        <dbReference type="EC" id="3.1.1.61"/>
    </reaction>
</comment>
<keyword evidence="1 5" id="KW-0963">Cytoplasm</keyword>
<name>A0A975GD74_9BACT</name>
<dbReference type="GO" id="GO:0050568">
    <property type="term" value="F:protein-glutamine glutaminase activity"/>
    <property type="evidence" value="ECO:0007669"/>
    <property type="project" value="UniProtKB-UniRule"/>
</dbReference>
<feature type="modified residue" description="4-aspartylphosphate" evidence="5 7">
    <location>
        <position position="53"/>
    </location>
</feature>
<dbReference type="GO" id="GO:0005737">
    <property type="term" value="C:cytoplasm"/>
    <property type="evidence" value="ECO:0007669"/>
    <property type="project" value="UniProtKB-SubCell"/>
</dbReference>
<dbReference type="InterPro" id="IPR000673">
    <property type="entry name" value="Sig_transdc_resp-reg_Me-estase"/>
</dbReference>
<dbReference type="PROSITE" id="PS50110">
    <property type="entry name" value="RESPONSE_REGULATORY"/>
    <property type="match status" value="1"/>
</dbReference>
<dbReference type="PIRSF" id="PIRSF000876">
    <property type="entry name" value="RR_chemtxs_CheB"/>
    <property type="match status" value="1"/>
</dbReference>
<dbReference type="EC" id="3.1.1.61" evidence="5"/>
<comment type="PTM">
    <text evidence="5">Phosphorylated by CheA. Phosphorylation of the N-terminal regulatory domain activates the methylesterase activity.</text>
</comment>
<dbReference type="PANTHER" id="PTHR42872:SF6">
    <property type="entry name" value="PROTEIN-GLUTAMATE METHYLESTERASE_PROTEIN-GLUTAMINE GLUTAMINASE"/>
    <property type="match status" value="1"/>
</dbReference>
<feature type="active site" evidence="5 6">
    <location>
        <position position="205"/>
    </location>
</feature>
<dbReference type="EC" id="3.5.1.44" evidence="5"/>
<dbReference type="RefSeq" id="WP_207561108.1">
    <property type="nucleotide sequence ID" value="NZ_CP046072.1"/>
</dbReference>
<comment type="catalytic activity">
    <reaction evidence="5">
        <text>L-glutaminyl-[protein] + H2O = L-glutamyl-[protein] + NH4(+)</text>
        <dbReference type="Rhea" id="RHEA:16441"/>
        <dbReference type="Rhea" id="RHEA-COMP:10207"/>
        <dbReference type="Rhea" id="RHEA-COMP:10208"/>
        <dbReference type="ChEBI" id="CHEBI:15377"/>
        <dbReference type="ChEBI" id="CHEBI:28938"/>
        <dbReference type="ChEBI" id="CHEBI:29973"/>
        <dbReference type="ChEBI" id="CHEBI:30011"/>
        <dbReference type="EC" id="3.5.1.44"/>
    </reaction>
</comment>
<evidence type="ECO:0000256" key="4">
    <source>
        <dbReference type="ARBA" id="ARBA00048267"/>
    </source>
</evidence>
<dbReference type="CDD" id="cd16432">
    <property type="entry name" value="CheB_Rec"/>
    <property type="match status" value="1"/>
</dbReference>
<dbReference type="EMBL" id="CP046072">
    <property type="protein sequence ID" value="QSZ42292.1"/>
    <property type="molecule type" value="Genomic_DNA"/>
</dbReference>
<evidence type="ECO:0000313" key="10">
    <source>
        <dbReference type="EMBL" id="QSZ42292.1"/>
    </source>
</evidence>
<reference evidence="10" key="2">
    <citation type="submission" date="2021-04" db="EMBL/GenBank/DDBJ databases">
        <title>Isolation and characterization of a novel species of the genus Sulfurimonas.</title>
        <authorList>
            <person name="Fukui M."/>
        </authorList>
    </citation>
    <scope>NUCLEOTIDE SEQUENCE</scope>
    <source>
        <strain evidence="10">H1576</strain>
    </source>
</reference>
<evidence type="ECO:0000256" key="1">
    <source>
        <dbReference type="ARBA" id="ARBA00022490"/>
    </source>
</evidence>
<dbReference type="SUPFAM" id="SSF52172">
    <property type="entry name" value="CheY-like"/>
    <property type="match status" value="1"/>
</dbReference>
<dbReference type="SUPFAM" id="SSF52738">
    <property type="entry name" value="Methylesterase CheB, C-terminal domain"/>
    <property type="match status" value="1"/>
</dbReference>
<dbReference type="AlphaFoldDB" id="A0A975GD74"/>
<comment type="similarity">
    <text evidence="5">Belongs to the CheB family.</text>
</comment>
<dbReference type="GO" id="GO:0008984">
    <property type="term" value="F:protein-glutamate methylesterase activity"/>
    <property type="evidence" value="ECO:0007669"/>
    <property type="project" value="UniProtKB-UniRule"/>
</dbReference>
<dbReference type="NCBIfam" id="NF001965">
    <property type="entry name" value="PRK00742.1"/>
    <property type="match status" value="1"/>
</dbReference>
<gene>
    <name evidence="5 10" type="primary">cheB</name>
    <name evidence="10" type="ORF">GJV85_09295</name>
</gene>
<dbReference type="GO" id="GO:0032259">
    <property type="term" value="P:methylation"/>
    <property type="evidence" value="ECO:0007669"/>
    <property type="project" value="UniProtKB-KW"/>
</dbReference>
<feature type="domain" description="CheB-type methylesterase" evidence="9">
    <location>
        <begin position="162"/>
        <end position="358"/>
    </location>
</feature>
<dbReference type="SMART" id="SM00448">
    <property type="entry name" value="REC"/>
    <property type="match status" value="1"/>
</dbReference>
<evidence type="ECO:0000256" key="2">
    <source>
        <dbReference type="ARBA" id="ARBA00022500"/>
    </source>
</evidence>
<reference evidence="10" key="1">
    <citation type="submission" date="2019-11" db="EMBL/GenBank/DDBJ databases">
        <authorList>
            <person name="Kojima H."/>
        </authorList>
    </citation>
    <scope>NUCLEOTIDE SEQUENCE</scope>
    <source>
        <strain evidence="10">H1576</strain>
    </source>
</reference>
<evidence type="ECO:0000259" key="8">
    <source>
        <dbReference type="PROSITE" id="PS50110"/>
    </source>
</evidence>
<dbReference type="Gene3D" id="3.40.50.2300">
    <property type="match status" value="1"/>
</dbReference>
<dbReference type="Pfam" id="PF01339">
    <property type="entry name" value="CheB_methylest"/>
    <property type="match status" value="1"/>
</dbReference>
<organism evidence="10 11">
    <name type="scientific">Sulfurimonas aquatica</name>
    <dbReference type="NCBI Taxonomy" id="2672570"/>
    <lineage>
        <taxon>Bacteria</taxon>
        <taxon>Pseudomonadati</taxon>
        <taxon>Campylobacterota</taxon>
        <taxon>Epsilonproteobacteria</taxon>
        <taxon>Campylobacterales</taxon>
        <taxon>Sulfurimonadaceae</taxon>
        <taxon>Sulfurimonas</taxon>
    </lineage>
</organism>
<comment type="function">
    <text evidence="5">Involved in chemotaxis. Part of a chemotaxis signal transduction system that modulates chemotaxis in response to various stimuli. Catalyzes the demethylation of specific methylglutamate residues introduced into the chemoreceptors (methyl-accepting chemotaxis proteins or MCP) by CheR. Also mediates the irreversible deamidation of specific glutamine residues to glutamic acid.</text>
</comment>
<accession>A0A975GD74</accession>
<evidence type="ECO:0000313" key="11">
    <source>
        <dbReference type="Proteomes" id="UP000671852"/>
    </source>
</evidence>
<feature type="domain" description="Response regulatory" evidence="8">
    <location>
        <begin position="4"/>
        <end position="119"/>
    </location>
</feature>
<feature type="active site" evidence="5 6">
    <location>
        <position position="178"/>
    </location>
</feature>
<keyword evidence="10" id="KW-0808">Transferase</keyword>
<feature type="active site" evidence="5 6">
    <location>
        <position position="303"/>
    </location>
</feature>
<dbReference type="InterPro" id="IPR001789">
    <property type="entry name" value="Sig_transdc_resp-reg_receiver"/>
</dbReference>
<dbReference type="CDD" id="cd17541">
    <property type="entry name" value="REC_CheB-like"/>
    <property type="match status" value="1"/>
</dbReference>
<dbReference type="InterPro" id="IPR035909">
    <property type="entry name" value="CheB_C"/>
</dbReference>
<dbReference type="InterPro" id="IPR011006">
    <property type="entry name" value="CheY-like_superfamily"/>
</dbReference>
<evidence type="ECO:0000256" key="3">
    <source>
        <dbReference type="ARBA" id="ARBA00022801"/>
    </source>
</evidence>
<keyword evidence="11" id="KW-1185">Reference proteome</keyword>
<keyword evidence="3 5" id="KW-0378">Hydrolase</keyword>
<keyword evidence="5 7" id="KW-0597">Phosphoprotein</keyword>
<dbReference type="Proteomes" id="UP000671852">
    <property type="component" value="Chromosome"/>
</dbReference>
<evidence type="ECO:0000259" key="9">
    <source>
        <dbReference type="PROSITE" id="PS50122"/>
    </source>
</evidence>
<dbReference type="GO" id="GO:0008168">
    <property type="term" value="F:methyltransferase activity"/>
    <property type="evidence" value="ECO:0007669"/>
    <property type="project" value="UniProtKB-KW"/>
</dbReference>
<dbReference type="PROSITE" id="PS50122">
    <property type="entry name" value="CHEB"/>
    <property type="match status" value="1"/>
</dbReference>
<proteinExistence type="inferred from homology"/>
<comment type="subcellular location">
    <subcellularLocation>
        <location evidence="5">Cytoplasm</location>
    </subcellularLocation>
</comment>
<protein>
    <recommendedName>
        <fullName evidence="5">Protein-glutamate methylesterase/protein-glutamine glutaminase</fullName>
        <ecNumber evidence="5">3.1.1.61</ecNumber>
        <ecNumber evidence="5">3.5.1.44</ecNumber>
    </recommendedName>
</protein>
<dbReference type="PANTHER" id="PTHR42872">
    <property type="entry name" value="PROTEIN-GLUTAMATE METHYLESTERASE/PROTEIN-GLUTAMINE GLUTAMINASE"/>
    <property type="match status" value="1"/>
</dbReference>
<dbReference type="KEGG" id="saqt:GJV85_09295"/>
<dbReference type="InterPro" id="IPR008248">
    <property type="entry name" value="CheB-like"/>
</dbReference>
<sequence>MSKNILIVDDSALVRKQLKEIISTLDFNIDFAKNGHEAVEKATSFQYDIITMDINMPIMDGLEATRQIMQKQATPILMVSSLTKEDAPTTMEALELGAIDYIAKPGTMNVGKNENREEILEKVQLLSKISIRRLKRNLLRPATRERRRLVTRKESELRKEAPVSSTKEIEKIVLIGSSTGGPGLIEQICTHVPSSYKYPICIVQHMPEHFSKAFAERLDRASPLPVYETQNGMEVVPGNIYVARGGVHLTFRKKVSGKIVIYEDKNKGSSFFQPSVNAMMHSSLKIFDAKKIVGVILTGIGDDGADAMVELKKAGAYTIGESENSATIYGMPKEAYERGGVLEQLDFLAILKKIVTLR</sequence>
<dbReference type="GO" id="GO:0000156">
    <property type="term" value="F:phosphorelay response regulator activity"/>
    <property type="evidence" value="ECO:0007669"/>
    <property type="project" value="InterPro"/>
</dbReference>
<dbReference type="Gene3D" id="3.40.50.180">
    <property type="entry name" value="Methylesterase CheB, C-terminal domain"/>
    <property type="match status" value="1"/>
</dbReference>
<evidence type="ECO:0000256" key="7">
    <source>
        <dbReference type="PROSITE-ProRule" id="PRU00169"/>
    </source>
</evidence>